<reference evidence="1" key="1">
    <citation type="submission" date="2016-10" db="EMBL/GenBank/DDBJ databases">
        <title>Sequence of Gallionella enrichment culture.</title>
        <authorList>
            <person name="Poehlein A."/>
            <person name="Muehling M."/>
            <person name="Daniel R."/>
        </authorList>
    </citation>
    <scope>NUCLEOTIDE SEQUENCE</scope>
</reference>
<dbReference type="EMBL" id="MLJW01000018">
    <property type="protein sequence ID" value="OIR12084.1"/>
    <property type="molecule type" value="Genomic_DNA"/>
</dbReference>
<dbReference type="GO" id="GO:0005509">
    <property type="term" value="F:calcium ion binding"/>
    <property type="evidence" value="ECO:0007669"/>
    <property type="project" value="InterPro"/>
</dbReference>
<organism evidence="1">
    <name type="scientific">mine drainage metagenome</name>
    <dbReference type="NCBI Taxonomy" id="410659"/>
    <lineage>
        <taxon>unclassified sequences</taxon>
        <taxon>metagenomes</taxon>
        <taxon>ecological metagenomes</taxon>
    </lineage>
</organism>
<accession>A0A1J5TE94</accession>
<sequence>MVTRNKKIERSIRSFLNDTFMKKLITICLIAVAVYACKQEVISAATSAPSNFTYSVSSTTITQGTAGTSVAPTINNGGGKVAYTLSGAGISGISLNTNTGVISWSNILLPGTYTISVSASNSVGSVTSTYTLIVNSNGIVTAPTGFSYSPASATIVVNTAGSSATPTITNGGGTITYSLTGTIPTGVSISSTTGVISWTNTVAAGTYTLNVKATNSAGNITTTYTLTVNATATVTAPSGLAYNPASSSVTQGTAGNSATPTINNGLGTITYSLTGTIPTGVSISSTTGVISWTNAVAIGTYTLNVTATNSAGNTTATYGLTIAAPAATVSFSADILPVISSNCSGCHSYASTYTGITGHTSGCNSIQNKIGTTYCSGSRMPLGATPLSTSFITLFNNWITQGQLNN</sequence>
<protein>
    <submittedName>
        <fullName evidence="1">Putative Ig domain protein</fullName>
    </submittedName>
</protein>
<dbReference type="Pfam" id="PF05345">
    <property type="entry name" value="He_PIG"/>
    <property type="match status" value="3"/>
</dbReference>
<name>A0A1J5TE94_9ZZZZ</name>
<proteinExistence type="predicted"/>
<evidence type="ECO:0000313" key="1">
    <source>
        <dbReference type="EMBL" id="OIR12084.1"/>
    </source>
</evidence>
<comment type="caution">
    <text evidence="1">The sequence shown here is derived from an EMBL/GenBank/DDBJ whole genome shotgun (WGS) entry which is preliminary data.</text>
</comment>
<dbReference type="InterPro" id="IPR013783">
    <property type="entry name" value="Ig-like_fold"/>
</dbReference>
<dbReference type="InterPro" id="IPR015919">
    <property type="entry name" value="Cadherin-like_sf"/>
</dbReference>
<dbReference type="GO" id="GO:0016020">
    <property type="term" value="C:membrane"/>
    <property type="evidence" value="ECO:0007669"/>
    <property type="project" value="InterPro"/>
</dbReference>
<gene>
    <name evidence="1" type="ORF">GALL_63350</name>
</gene>
<dbReference type="SUPFAM" id="SSF49313">
    <property type="entry name" value="Cadherin-like"/>
    <property type="match status" value="2"/>
</dbReference>
<dbReference type="AlphaFoldDB" id="A0A1J5TE94"/>
<dbReference type="Gene3D" id="2.60.40.10">
    <property type="entry name" value="Immunoglobulins"/>
    <property type="match status" value="3"/>
</dbReference>